<gene>
    <name evidence="2" type="ORF">SAMN05216270_10875</name>
</gene>
<accession>A0A1G6Y0Y5</accession>
<dbReference type="EMBL" id="FNAD01000008">
    <property type="protein sequence ID" value="SDD84134.1"/>
    <property type="molecule type" value="Genomic_DNA"/>
</dbReference>
<sequence>MADSATPGLTRRTLLTGAAALLAATAATAAPRRAEAADLPQIRAAAAGWTGRRGELLVLTADPVTEADYALRLLEATEPDAPAELGPPLPIPLPADFHPHSMAALGSVLWVTGAVELDHDRARPALVRIEHAEGAYTQLPVPKAIRSGIATGVTPFGATGLAVVLEGCPDPHSAVVTRSHLAISTDAGRTWTQRRLASGLGEGFGTVLTGTGQGLFAATGDQDGTQTIHIGSKERIEAVATIPGTGRPMAAVAEADGVRVFSDRDGTVGLARYAGDGTPLGSAADESAADCACSGEIFAVPGSPGLWLETDGVKVHIRGSR</sequence>
<proteinExistence type="predicted"/>
<evidence type="ECO:0000313" key="3">
    <source>
        <dbReference type="Proteomes" id="UP000198949"/>
    </source>
</evidence>
<feature type="signal peptide" evidence="1">
    <location>
        <begin position="1"/>
        <end position="29"/>
    </location>
</feature>
<dbReference type="OrthoDB" id="5186617at2"/>
<dbReference type="SUPFAM" id="SSF50939">
    <property type="entry name" value="Sialidases"/>
    <property type="match status" value="1"/>
</dbReference>
<dbReference type="Proteomes" id="UP000198949">
    <property type="component" value="Unassembled WGS sequence"/>
</dbReference>
<dbReference type="RefSeq" id="WP_091036268.1">
    <property type="nucleotide sequence ID" value="NZ_FNAD01000008.1"/>
</dbReference>
<keyword evidence="1" id="KW-0732">Signal</keyword>
<dbReference type="InterPro" id="IPR006311">
    <property type="entry name" value="TAT_signal"/>
</dbReference>
<dbReference type="AlphaFoldDB" id="A0A1G6Y0Y5"/>
<evidence type="ECO:0000256" key="1">
    <source>
        <dbReference type="SAM" id="SignalP"/>
    </source>
</evidence>
<evidence type="ECO:0000313" key="2">
    <source>
        <dbReference type="EMBL" id="SDD84134.1"/>
    </source>
</evidence>
<feature type="chain" id="PRO_5039189652" description="BNR repeat-like domain-containing protein" evidence="1">
    <location>
        <begin position="30"/>
        <end position="321"/>
    </location>
</feature>
<dbReference type="InterPro" id="IPR036278">
    <property type="entry name" value="Sialidase_sf"/>
</dbReference>
<reference evidence="3" key="1">
    <citation type="submission" date="2016-10" db="EMBL/GenBank/DDBJ databases">
        <authorList>
            <person name="Varghese N."/>
            <person name="Submissions S."/>
        </authorList>
    </citation>
    <scope>NUCLEOTIDE SEQUENCE [LARGE SCALE GENOMIC DNA]</scope>
    <source>
        <strain evidence="3">CGMCC 4.3516</strain>
    </source>
</reference>
<organism evidence="2 3">
    <name type="scientific">Glycomyces harbinensis</name>
    <dbReference type="NCBI Taxonomy" id="58114"/>
    <lineage>
        <taxon>Bacteria</taxon>
        <taxon>Bacillati</taxon>
        <taxon>Actinomycetota</taxon>
        <taxon>Actinomycetes</taxon>
        <taxon>Glycomycetales</taxon>
        <taxon>Glycomycetaceae</taxon>
        <taxon>Glycomyces</taxon>
    </lineage>
</organism>
<protein>
    <recommendedName>
        <fullName evidence="4">BNR repeat-like domain-containing protein</fullName>
    </recommendedName>
</protein>
<evidence type="ECO:0008006" key="4">
    <source>
        <dbReference type="Google" id="ProtNLM"/>
    </source>
</evidence>
<dbReference type="PROSITE" id="PS51318">
    <property type="entry name" value="TAT"/>
    <property type="match status" value="1"/>
</dbReference>
<dbReference type="STRING" id="58114.SAMN05216270_10875"/>
<name>A0A1G6Y0Y5_9ACTN</name>
<keyword evidence="3" id="KW-1185">Reference proteome</keyword>